<comment type="subcellular location">
    <subcellularLocation>
        <location evidence="1">Cell membrane</location>
        <topology evidence="1">Multi-pass membrane protein</topology>
    </subcellularLocation>
</comment>
<gene>
    <name evidence="7" type="ORF">B9Q08_05325</name>
</gene>
<dbReference type="InterPro" id="IPR050367">
    <property type="entry name" value="APC_superfamily"/>
</dbReference>
<keyword evidence="4 6" id="KW-1133">Transmembrane helix</keyword>
<keyword evidence="3 6" id="KW-0812">Transmembrane</keyword>
<dbReference type="PANTHER" id="PTHR42770">
    <property type="entry name" value="AMINO ACID TRANSPORTER-RELATED"/>
    <property type="match status" value="1"/>
</dbReference>
<name>A0A2R6AUT0_9ARCH</name>
<keyword evidence="2" id="KW-1003">Cell membrane</keyword>
<evidence type="ECO:0000256" key="5">
    <source>
        <dbReference type="ARBA" id="ARBA00023136"/>
    </source>
</evidence>
<feature type="transmembrane region" description="Helical" evidence="6">
    <location>
        <begin position="494"/>
        <end position="513"/>
    </location>
</feature>
<feature type="transmembrane region" description="Helical" evidence="6">
    <location>
        <begin position="275"/>
        <end position="299"/>
    </location>
</feature>
<feature type="transmembrane region" description="Helical" evidence="6">
    <location>
        <begin position="459"/>
        <end position="482"/>
    </location>
</feature>
<dbReference type="Gene3D" id="1.20.1740.10">
    <property type="entry name" value="Amino acid/polyamine transporter I"/>
    <property type="match status" value="1"/>
</dbReference>
<comment type="caution">
    <text evidence="7">The sequence shown here is derived from an EMBL/GenBank/DDBJ whole genome shotgun (WGS) entry which is preliminary data.</text>
</comment>
<feature type="transmembrane region" description="Helical" evidence="6">
    <location>
        <begin position="241"/>
        <end position="263"/>
    </location>
</feature>
<evidence type="ECO:0000256" key="6">
    <source>
        <dbReference type="SAM" id="Phobius"/>
    </source>
</evidence>
<keyword evidence="5 6" id="KW-0472">Membrane</keyword>
<evidence type="ECO:0000313" key="8">
    <source>
        <dbReference type="Proteomes" id="UP000240490"/>
    </source>
</evidence>
<sequence>MSRDKKSSAPFVRESTGLVKSVSALDVLAFTLLAAGPLVLIPLGVLTLPSVYEGSSLFVIFGLSLPILIALAFNTVALSSTMPRAGGDYVFGSRVIHPVWGMIPSFMALFSFVVGIGTLSVLMLQAFLGPAFLTSYPQTAPTIASIIYTSKPDLFAISALLLLLVFGLAMISNRAWFWFIRVLSLIAFIGVVVLSFYLFSTPHTVLVRNFDTQLATGFNTSQVYANATAEGWSPTVGGSPLTTAGAMVFVFFFLAAPISAYFAGEIKNTLRSMSVGVIGGTLISWVIAAMGVAAFFIGFGYRFLSAYGFDALVNPATAPSGAFSVNALVLAAVVNPNTAFFIGIGFFLAVLGLVAAPILPASRILFAWSFDQLIPRRFASVSDRTHTPIFSLSVICALTIIVAALDTYLSSVLGSFLATTLIVAIAFLPNGVTSLILPFKAPSIFQTAPLTVKRSIGRLPLITVTGLIHTVGLGAIILLVFLNPASAGTSTGTLSAGALAVVVVGLLVSVVFYPVAKAIRRRSGVDISLAFKEIPPN</sequence>
<proteinExistence type="predicted"/>
<dbReference type="Pfam" id="PF13520">
    <property type="entry name" value="AA_permease_2"/>
    <property type="match status" value="1"/>
</dbReference>
<evidence type="ECO:0000313" key="7">
    <source>
        <dbReference type="EMBL" id="PSN90130.1"/>
    </source>
</evidence>
<protein>
    <recommendedName>
        <fullName evidence="9">Amino acid transporter</fullName>
    </recommendedName>
</protein>
<evidence type="ECO:0008006" key="9">
    <source>
        <dbReference type="Google" id="ProtNLM"/>
    </source>
</evidence>
<dbReference type="AlphaFoldDB" id="A0A2R6AUT0"/>
<accession>A0A2R6AUT0</accession>
<feature type="transmembrane region" description="Helical" evidence="6">
    <location>
        <begin position="99"/>
        <end position="128"/>
    </location>
</feature>
<organism evidence="7 8">
    <name type="scientific">Candidatus Marsarchaeota G2 archaeon ECH_B_SAG-M15</name>
    <dbReference type="NCBI Taxonomy" id="1978162"/>
    <lineage>
        <taxon>Archaea</taxon>
        <taxon>Candidatus Marsarchaeota</taxon>
        <taxon>Candidatus Marsarchaeota group 2</taxon>
    </lineage>
</organism>
<dbReference type="EMBL" id="NEXJ01000096">
    <property type="protein sequence ID" value="PSN90130.1"/>
    <property type="molecule type" value="Genomic_DNA"/>
</dbReference>
<feature type="transmembrane region" description="Helical" evidence="6">
    <location>
        <begin position="57"/>
        <end position="78"/>
    </location>
</feature>
<dbReference type="GO" id="GO:0022857">
    <property type="term" value="F:transmembrane transporter activity"/>
    <property type="evidence" value="ECO:0007669"/>
    <property type="project" value="InterPro"/>
</dbReference>
<feature type="transmembrane region" description="Helical" evidence="6">
    <location>
        <begin position="154"/>
        <end position="171"/>
    </location>
</feature>
<dbReference type="GO" id="GO:0005886">
    <property type="term" value="C:plasma membrane"/>
    <property type="evidence" value="ECO:0007669"/>
    <property type="project" value="UniProtKB-SubCell"/>
</dbReference>
<reference evidence="7 8" key="1">
    <citation type="submission" date="2017-04" db="EMBL/GenBank/DDBJ databases">
        <title>Novel microbial lineages endemic to geothermal iron-oxide mats fill important gaps in the evolutionary history of Archaea.</title>
        <authorList>
            <person name="Jay Z.J."/>
            <person name="Beam J.P."/>
            <person name="Dlakic M."/>
            <person name="Rusch D.B."/>
            <person name="Kozubal M.A."/>
            <person name="Inskeep W.P."/>
        </authorList>
    </citation>
    <scope>NUCLEOTIDE SEQUENCE [LARGE SCALE GENOMIC DNA]</scope>
    <source>
        <strain evidence="7">ECH_B_SAG-M15</strain>
    </source>
</reference>
<evidence type="ECO:0000256" key="3">
    <source>
        <dbReference type="ARBA" id="ARBA00022692"/>
    </source>
</evidence>
<evidence type="ECO:0000256" key="2">
    <source>
        <dbReference type="ARBA" id="ARBA00022475"/>
    </source>
</evidence>
<dbReference type="InterPro" id="IPR002293">
    <property type="entry name" value="AA/rel_permease1"/>
</dbReference>
<evidence type="ECO:0000256" key="4">
    <source>
        <dbReference type="ARBA" id="ARBA00022989"/>
    </source>
</evidence>
<dbReference type="Proteomes" id="UP000240490">
    <property type="component" value="Unassembled WGS sequence"/>
</dbReference>
<feature type="transmembrane region" description="Helical" evidence="6">
    <location>
        <begin position="21"/>
        <end position="45"/>
    </location>
</feature>
<evidence type="ECO:0000256" key="1">
    <source>
        <dbReference type="ARBA" id="ARBA00004651"/>
    </source>
</evidence>
<feature type="transmembrane region" description="Helical" evidence="6">
    <location>
        <begin position="178"/>
        <end position="199"/>
    </location>
</feature>
<feature type="transmembrane region" description="Helical" evidence="6">
    <location>
        <begin position="339"/>
        <end position="368"/>
    </location>
</feature>
<dbReference type="PANTHER" id="PTHR42770:SF7">
    <property type="entry name" value="MEMBRANE PROTEIN"/>
    <property type="match status" value="1"/>
</dbReference>
<feature type="transmembrane region" description="Helical" evidence="6">
    <location>
        <begin position="415"/>
        <end position="439"/>
    </location>
</feature>
<dbReference type="PIRSF" id="PIRSF006060">
    <property type="entry name" value="AA_transporter"/>
    <property type="match status" value="1"/>
</dbReference>